<dbReference type="Pfam" id="PF06833">
    <property type="entry name" value="MdcE"/>
    <property type="match status" value="1"/>
</dbReference>
<dbReference type="KEGG" id="cmh:VO01_11115"/>
<gene>
    <name evidence="1" type="ORF">VO01_11115</name>
</gene>
<evidence type="ECO:0000313" key="2">
    <source>
        <dbReference type="Proteomes" id="UP000032604"/>
    </source>
</evidence>
<dbReference type="InterPro" id="IPR029045">
    <property type="entry name" value="ClpP/crotonase-like_dom_sf"/>
</dbReference>
<accession>A0A0D5CJX9</accession>
<dbReference type="EMBL" id="CP011043">
    <property type="protein sequence ID" value="AJW79609.1"/>
    <property type="molecule type" value="Genomic_DNA"/>
</dbReference>
<dbReference type="OrthoDB" id="5502755at2"/>
<dbReference type="AlphaFoldDB" id="A0A0D5CJX9"/>
<name>A0A0D5CJX9_9MICO</name>
<dbReference type="RefSeq" id="WP_045528984.1">
    <property type="nucleotide sequence ID" value="NZ_CP011043.1"/>
</dbReference>
<dbReference type="GO" id="GO:0005975">
    <property type="term" value="P:carbohydrate metabolic process"/>
    <property type="evidence" value="ECO:0007669"/>
    <property type="project" value="InterPro"/>
</dbReference>
<dbReference type="InterPro" id="IPR009648">
    <property type="entry name" value="Malonate_gamma"/>
</dbReference>
<organism evidence="1 2">
    <name type="scientific">Clavibacter michiganensis subsp. insidiosus</name>
    <dbReference type="NCBI Taxonomy" id="33014"/>
    <lineage>
        <taxon>Bacteria</taxon>
        <taxon>Bacillati</taxon>
        <taxon>Actinomycetota</taxon>
        <taxon>Actinomycetes</taxon>
        <taxon>Micrococcales</taxon>
        <taxon>Microbacteriaceae</taxon>
        <taxon>Clavibacter</taxon>
    </lineage>
</organism>
<protein>
    <recommendedName>
        <fullName evidence="3">Biotin-independent malonate decarboxylase subunit gamma</fullName>
    </recommendedName>
</protein>
<reference evidence="1 2" key="1">
    <citation type="journal article" date="2015" name="Genome Announc.">
        <title>Complete Genome Sequence of Clavibacter michiganensis subsp. insidiosus R1-1 Using PacBio Single-Molecule Real-Time Technology.</title>
        <authorList>
            <person name="Lu Y."/>
            <person name="Samac D.A."/>
            <person name="Glazebrook J."/>
            <person name="Ishimaru C.A."/>
        </authorList>
    </citation>
    <scope>NUCLEOTIDE SEQUENCE [LARGE SCALE GENOMIC DNA]</scope>
    <source>
        <strain evidence="1 2">R1-1</strain>
    </source>
</reference>
<evidence type="ECO:0008006" key="3">
    <source>
        <dbReference type="Google" id="ProtNLM"/>
    </source>
</evidence>
<proteinExistence type="predicted"/>
<dbReference type="SUPFAM" id="SSF52096">
    <property type="entry name" value="ClpP/crotonase"/>
    <property type="match status" value="1"/>
</dbReference>
<dbReference type="Proteomes" id="UP000032604">
    <property type="component" value="Chromosome"/>
</dbReference>
<sequence length="278" mass="28076">MSTDPAAPLFGTVWFDALAASADAPFPGAPGSLRMGEVALDDGSAAALVAVVPDADARFPRARSGEVGLEEGWGLARAVTALVDADASAPTRRPIVIVVDVPSQAYGYVEELLGIHQALAASTNAVASARLAGHPVVALVVGKAISGAFLATGLQANRIVALDHDGIAVQVMSKQSAARITRRTIAELDAAADAIPATAYDGASFAKLGAVADLVSVEQPAAPTDADVAAARTAVSVAVADVRAGSVDLGSRLTSPGGRDQRAASVLVRERVAEAWDL</sequence>
<evidence type="ECO:0000313" key="1">
    <source>
        <dbReference type="EMBL" id="AJW79609.1"/>
    </source>
</evidence>
<dbReference type="Gene3D" id="3.90.226.10">
    <property type="entry name" value="2-enoyl-CoA Hydratase, Chain A, domain 1"/>
    <property type="match status" value="1"/>
</dbReference>
<dbReference type="PATRIC" id="fig|33014.5.peg.2299"/>
<dbReference type="NCBIfam" id="TIGR03134">
    <property type="entry name" value="malonate_gamma"/>
    <property type="match status" value="1"/>
</dbReference>
<dbReference type="HOGENOM" id="CLU_094954_0_0_11"/>